<feature type="region of interest" description="Disordered" evidence="7">
    <location>
        <begin position="23"/>
        <end position="150"/>
    </location>
</feature>
<evidence type="ECO:0000256" key="5">
    <source>
        <dbReference type="ARBA" id="ARBA00023239"/>
    </source>
</evidence>
<protein>
    <recommendedName>
        <fullName evidence="2 6">Carbonic anhydrase</fullName>
        <ecNumber evidence="2 6">4.2.1.1</ecNumber>
    </recommendedName>
</protein>
<dbReference type="PANTHER" id="PTHR18952">
    <property type="entry name" value="CARBONIC ANHYDRASE"/>
    <property type="match status" value="1"/>
</dbReference>
<evidence type="ECO:0000256" key="3">
    <source>
        <dbReference type="ARBA" id="ARBA00022723"/>
    </source>
</evidence>
<evidence type="ECO:0000313" key="9">
    <source>
        <dbReference type="EMBL" id="BAS98575.1"/>
    </source>
</evidence>
<dbReference type="PROSITE" id="PS51144">
    <property type="entry name" value="ALPHA_CA_2"/>
    <property type="match status" value="1"/>
</dbReference>
<feature type="non-terminal residue" evidence="9">
    <location>
        <position position="318"/>
    </location>
</feature>
<dbReference type="AlphaFoldDB" id="A0A0P0WYX6"/>
<dbReference type="SUPFAM" id="SSF51069">
    <property type="entry name" value="Carbonic anhydrase"/>
    <property type="match status" value="1"/>
</dbReference>
<reference evidence="9 10" key="3">
    <citation type="journal article" date="2013" name="Rice">
        <title>Improvement of the Oryza sativa Nipponbare reference genome using next generation sequence and optical map data.</title>
        <authorList>
            <person name="Kawahara Y."/>
            <person name="de la Bastide M."/>
            <person name="Hamilton J.P."/>
            <person name="Kanamori H."/>
            <person name="McCombie W.R."/>
            <person name="Ouyang S."/>
            <person name="Schwartz D.C."/>
            <person name="Tanaka T."/>
            <person name="Wu J."/>
            <person name="Zhou S."/>
            <person name="Childs K.L."/>
            <person name="Davidson R.M."/>
            <person name="Lin H."/>
            <person name="Quesada-Ocampo L."/>
            <person name="Vaillancourt B."/>
            <person name="Sakai H."/>
            <person name="Lee S.S."/>
            <person name="Kim J."/>
            <person name="Numa H."/>
            <person name="Itoh T."/>
            <person name="Buell C.R."/>
            <person name="Matsumoto T."/>
        </authorList>
    </citation>
    <scope>NUCLEOTIDE SEQUENCE [LARGE SCALE GENOMIC DNA]</scope>
    <source>
        <strain evidence="10">cv. Nipponbare</strain>
    </source>
</reference>
<dbReference type="EC" id="4.2.1.1" evidence="2 6"/>
<evidence type="ECO:0000256" key="2">
    <source>
        <dbReference type="ARBA" id="ARBA00012925"/>
    </source>
</evidence>
<dbReference type="CDD" id="cd03124">
    <property type="entry name" value="alpha_CA_prokaryotic_like"/>
    <property type="match status" value="1"/>
</dbReference>
<evidence type="ECO:0000256" key="1">
    <source>
        <dbReference type="ARBA" id="ARBA00001947"/>
    </source>
</evidence>
<dbReference type="GO" id="GO:0004089">
    <property type="term" value="F:carbonate dehydratase activity"/>
    <property type="evidence" value="ECO:0007669"/>
    <property type="project" value="UniProtKB-UniRule"/>
</dbReference>
<comment type="catalytic activity">
    <reaction evidence="6">
        <text>hydrogencarbonate + H(+) = CO2 + H2O</text>
        <dbReference type="Rhea" id="RHEA:10748"/>
        <dbReference type="ChEBI" id="CHEBI:15377"/>
        <dbReference type="ChEBI" id="CHEBI:15378"/>
        <dbReference type="ChEBI" id="CHEBI:16526"/>
        <dbReference type="ChEBI" id="CHEBI:17544"/>
        <dbReference type="EC" id="4.2.1.1"/>
    </reaction>
</comment>
<comment type="function">
    <text evidence="6">Reversible hydration of carbon dioxide.</text>
</comment>
<keyword evidence="5 6" id="KW-0456">Lyase</keyword>
<evidence type="ECO:0000259" key="8">
    <source>
        <dbReference type="PROSITE" id="PS51144"/>
    </source>
</evidence>
<dbReference type="STRING" id="39947.A0A0P0WYX6"/>
<dbReference type="InterPro" id="IPR001148">
    <property type="entry name" value="CA_dom"/>
</dbReference>
<dbReference type="eggNOG" id="KOG0382">
    <property type="taxonomic scope" value="Eukaryota"/>
</dbReference>
<keyword evidence="4 6" id="KW-0862">Zinc</keyword>
<dbReference type="InterPro" id="IPR041891">
    <property type="entry name" value="Alpha_CA_prokaryot-like"/>
</dbReference>
<feature type="compositionally biased region" description="Low complexity" evidence="7">
    <location>
        <begin position="102"/>
        <end position="112"/>
    </location>
</feature>
<keyword evidence="10" id="KW-1185">Reference proteome</keyword>
<reference evidence="10" key="1">
    <citation type="journal article" date="2005" name="Nature">
        <title>The map-based sequence of the rice genome.</title>
        <authorList>
            <consortium name="International rice genome sequencing project (IRGSP)"/>
            <person name="Matsumoto T."/>
            <person name="Wu J."/>
            <person name="Kanamori H."/>
            <person name="Katayose Y."/>
            <person name="Fujisawa M."/>
            <person name="Namiki N."/>
            <person name="Mizuno H."/>
            <person name="Yamamoto K."/>
            <person name="Antonio B.A."/>
            <person name="Baba T."/>
            <person name="Sakata K."/>
            <person name="Nagamura Y."/>
            <person name="Aoki H."/>
            <person name="Arikawa K."/>
            <person name="Arita K."/>
            <person name="Bito T."/>
            <person name="Chiden Y."/>
            <person name="Fujitsuka N."/>
            <person name="Fukunaka R."/>
            <person name="Hamada M."/>
            <person name="Harada C."/>
            <person name="Hayashi A."/>
            <person name="Hijishita S."/>
            <person name="Honda M."/>
            <person name="Hosokawa S."/>
            <person name="Ichikawa Y."/>
            <person name="Idonuma A."/>
            <person name="Iijima M."/>
            <person name="Ikeda M."/>
            <person name="Ikeno M."/>
            <person name="Ito K."/>
            <person name="Ito S."/>
            <person name="Ito T."/>
            <person name="Ito Y."/>
            <person name="Ito Y."/>
            <person name="Iwabuchi A."/>
            <person name="Kamiya K."/>
            <person name="Karasawa W."/>
            <person name="Kurita K."/>
            <person name="Katagiri S."/>
            <person name="Kikuta A."/>
            <person name="Kobayashi H."/>
            <person name="Kobayashi N."/>
            <person name="Machita K."/>
            <person name="Maehara T."/>
            <person name="Masukawa M."/>
            <person name="Mizubayashi T."/>
            <person name="Mukai Y."/>
            <person name="Nagasaki H."/>
            <person name="Nagata Y."/>
            <person name="Naito S."/>
            <person name="Nakashima M."/>
            <person name="Nakama Y."/>
            <person name="Nakamichi Y."/>
            <person name="Nakamura M."/>
            <person name="Meguro A."/>
            <person name="Negishi M."/>
            <person name="Ohta I."/>
            <person name="Ohta T."/>
            <person name="Okamoto M."/>
            <person name="Ono N."/>
            <person name="Saji S."/>
            <person name="Sakaguchi M."/>
            <person name="Sakai K."/>
            <person name="Shibata M."/>
            <person name="Shimokawa T."/>
            <person name="Song J."/>
            <person name="Takazaki Y."/>
            <person name="Terasawa K."/>
            <person name="Tsugane M."/>
            <person name="Tsuji K."/>
            <person name="Ueda S."/>
            <person name="Waki K."/>
            <person name="Yamagata H."/>
            <person name="Yamamoto M."/>
            <person name="Yamamoto S."/>
            <person name="Yamane H."/>
            <person name="Yoshiki S."/>
            <person name="Yoshihara R."/>
            <person name="Yukawa K."/>
            <person name="Zhong H."/>
            <person name="Yano M."/>
            <person name="Yuan Q."/>
            <person name="Ouyang S."/>
            <person name="Liu J."/>
            <person name="Jones K.M."/>
            <person name="Gansberger K."/>
            <person name="Moffat K."/>
            <person name="Hill J."/>
            <person name="Bera J."/>
            <person name="Fadrosh D."/>
            <person name="Jin S."/>
            <person name="Johri S."/>
            <person name="Kim M."/>
            <person name="Overton L."/>
            <person name="Reardon M."/>
            <person name="Tsitrin T."/>
            <person name="Vuong H."/>
            <person name="Weaver B."/>
            <person name="Ciecko A."/>
            <person name="Tallon L."/>
            <person name="Jackson J."/>
            <person name="Pai G."/>
            <person name="Aken S.V."/>
            <person name="Utterback T."/>
            <person name="Reidmuller S."/>
            <person name="Feldblyum T."/>
            <person name="Hsiao J."/>
            <person name="Zismann V."/>
            <person name="Iobst S."/>
            <person name="de Vazeille A.R."/>
            <person name="Buell C.R."/>
            <person name="Ying K."/>
            <person name="Li Y."/>
            <person name="Lu T."/>
            <person name="Huang Y."/>
            <person name="Zhao Q."/>
            <person name="Feng Q."/>
            <person name="Zhang L."/>
            <person name="Zhu J."/>
            <person name="Weng Q."/>
            <person name="Mu J."/>
            <person name="Lu Y."/>
            <person name="Fan D."/>
            <person name="Liu Y."/>
            <person name="Guan J."/>
            <person name="Zhang Y."/>
            <person name="Yu S."/>
            <person name="Liu X."/>
            <person name="Zhang Y."/>
            <person name="Hong G."/>
            <person name="Han B."/>
            <person name="Choisne N."/>
            <person name="Demange N."/>
            <person name="Orjeda G."/>
            <person name="Samain S."/>
            <person name="Cattolico L."/>
            <person name="Pelletier E."/>
            <person name="Couloux A."/>
            <person name="Segurens B."/>
            <person name="Wincker P."/>
            <person name="D'Hont A."/>
            <person name="Scarpelli C."/>
            <person name="Weissenbach J."/>
            <person name="Salanoubat M."/>
            <person name="Quetier F."/>
            <person name="Yu Y."/>
            <person name="Kim H.R."/>
            <person name="Rambo T."/>
            <person name="Currie J."/>
            <person name="Collura K."/>
            <person name="Luo M."/>
            <person name="Yang T."/>
            <person name="Ammiraju J.S.S."/>
            <person name="Engler F."/>
            <person name="Soderlund C."/>
            <person name="Wing R.A."/>
            <person name="Palmer L.E."/>
            <person name="de la Bastide M."/>
            <person name="Spiegel L."/>
            <person name="Nascimento L."/>
            <person name="Zutavern T."/>
            <person name="O'Shaughnessy A."/>
            <person name="Dike S."/>
            <person name="Dedhia N."/>
            <person name="Preston R."/>
            <person name="Balija V."/>
            <person name="McCombie W.R."/>
            <person name="Chow T."/>
            <person name="Chen H."/>
            <person name="Chung M."/>
            <person name="Chen C."/>
            <person name="Shaw J."/>
            <person name="Wu H."/>
            <person name="Hsiao K."/>
            <person name="Chao Y."/>
            <person name="Chu M."/>
            <person name="Cheng C."/>
            <person name="Hour A."/>
            <person name="Lee P."/>
            <person name="Lin S."/>
            <person name="Lin Y."/>
            <person name="Liou J."/>
            <person name="Liu S."/>
            <person name="Hsing Y."/>
            <person name="Raghuvanshi S."/>
            <person name="Mohanty A."/>
            <person name="Bharti A.K."/>
            <person name="Gaur A."/>
            <person name="Gupta V."/>
            <person name="Kumar D."/>
            <person name="Ravi V."/>
            <person name="Vij S."/>
            <person name="Kapur A."/>
            <person name="Khurana P."/>
            <person name="Khurana P."/>
            <person name="Khurana J.P."/>
            <person name="Tyagi A.K."/>
            <person name="Gaikwad K."/>
            <person name="Singh A."/>
            <person name="Dalal V."/>
            <person name="Srivastava S."/>
            <person name="Dixit A."/>
            <person name="Pal A.K."/>
            <person name="Ghazi I.A."/>
            <person name="Yadav M."/>
            <person name="Pandit A."/>
            <person name="Bhargava A."/>
            <person name="Sureshbabu K."/>
            <person name="Batra K."/>
            <person name="Sharma T.R."/>
            <person name="Mohapatra T."/>
            <person name="Singh N.K."/>
            <person name="Messing J."/>
            <person name="Nelson A.B."/>
            <person name="Fuks G."/>
            <person name="Kavchok S."/>
            <person name="Keizer G."/>
            <person name="Linton E."/>
            <person name="Llaca V."/>
            <person name="Song R."/>
            <person name="Tanyolac B."/>
            <person name="Young S."/>
            <person name="Ho-Il K."/>
            <person name="Hahn J.H."/>
            <person name="Sangsakoo G."/>
            <person name="Vanavichit A."/>
            <person name="de Mattos Luiz.A.T."/>
            <person name="Zimmer P.D."/>
            <person name="Malone G."/>
            <person name="Dellagostin O."/>
            <person name="de Oliveira A.C."/>
            <person name="Bevan M."/>
            <person name="Bancroft I."/>
            <person name="Minx P."/>
            <person name="Cordum H."/>
            <person name="Wilson R."/>
            <person name="Cheng Z."/>
            <person name="Jin W."/>
            <person name="Jiang J."/>
            <person name="Leong S.A."/>
            <person name="Iwama H."/>
            <person name="Gojobori T."/>
            <person name="Itoh T."/>
            <person name="Niimura Y."/>
            <person name="Fujii Y."/>
            <person name="Habara T."/>
            <person name="Sakai H."/>
            <person name="Sato Y."/>
            <person name="Wilson G."/>
            <person name="Kumar K."/>
            <person name="McCouch S."/>
            <person name="Juretic N."/>
            <person name="Hoen D."/>
            <person name="Wright S."/>
            <person name="Bruskiewich R."/>
            <person name="Bureau T."/>
            <person name="Miyao A."/>
            <person name="Hirochika H."/>
            <person name="Nishikawa T."/>
            <person name="Kadowaki K."/>
            <person name="Sugiura M."/>
            <person name="Burr B."/>
            <person name="Sasaki T."/>
        </authorList>
    </citation>
    <scope>NUCLEOTIDE SEQUENCE [LARGE SCALE GENOMIC DNA]</scope>
    <source>
        <strain evidence="10">cv. Nipponbare</strain>
    </source>
</reference>
<accession>A0A0P0WYX6</accession>
<dbReference type="SMART" id="SM01057">
    <property type="entry name" value="Carb_anhydrase"/>
    <property type="match status" value="1"/>
</dbReference>
<dbReference type="PROSITE" id="PS00162">
    <property type="entry name" value="ALPHA_CA_1"/>
    <property type="match status" value="1"/>
</dbReference>
<dbReference type="PANTHER" id="PTHR18952:SF121">
    <property type="entry name" value="CARBONIC ANHYDRASE"/>
    <property type="match status" value="1"/>
</dbReference>
<keyword evidence="3 6" id="KW-0479">Metal-binding</keyword>
<name>A0A0P0WYX6_ORYSJ</name>
<feature type="domain" description="Alpha-carbonic anhydrase" evidence="8">
    <location>
        <begin position="88"/>
        <end position="318"/>
    </location>
</feature>
<dbReference type="InterPro" id="IPR023561">
    <property type="entry name" value="Carbonic_anhydrase_a-class"/>
</dbReference>
<organism evidence="9 10">
    <name type="scientific">Oryza sativa subsp. japonica</name>
    <name type="common">Rice</name>
    <dbReference type="NCBI Taxonomy" id="39947"/>
    <lineage>
        <taxon>Eukaryota</taxon>
        <taxon>Viridiplantae</taxon>
        <taxon>Streptophyta</taxon>
        <taxon>Embryophyta</taxon>
        <taxon>Tracheophyta</taxon>
        <taxon>Spermatophyta</taxon>
        <taxon>Magnoliopsida</taxon>
        <taxon>Liliopsida</taxon>
        <taxon>Poales</taxon>
        <taxon>Poaceae</taxon>
        <taxon>BOP clade</taxon>
        <taxon>Oryzoideae</taxon>
        <taxon>Oryzeae</taxon>
        <taxon>Oryzinae</taxon>
        <taxon>Oryza</taxon>
        <taxon>Oryza sativa</taxon>
    </lineage>
</organism>
<evidence type="ECO:0000256" key="4">
    <source>
        <dbReference type="ARBA" id="ARBA00022833"/>
    </source>
</evidence>
<sequence>SHVKRAGVLSRRRICRRRVLRVTARPPAHGKTGDQTSGIVDARASCTHARQRASARRRNARALEHQRRRRLPRRRRLIPPPAAARLDPACSSAARNRTTRWSSATVAATTTGRSGGGTSGGIGPPAPSASAAANPPSASPRPPPSPPAAAAATTAAASLVNRGHDIMVRFDGDAGGVVVDGETYALRQMHWHSPSEHAVDGRRYDLELHMLHQSETRDGRYAVVAQLFDIGHRRDATLDMLEPYIKRVAKRRKGHEVEIDDDVDPRWPVKGSGVYYRYTGSFTTPPCTEGITWTRICRCGACRGSRWSSSARSRPRCK</sequence>
<dbReference type="InParanoid" id="A0A0P0WYX6"/>
<evidence type="ECO:0000256" key="7">
    <source>
        <dbReference type="SAM" id="MobiDB-lite"/>
    </source>
</evidence>
<dbReference type="PaxDb" id="39947-A0A0P0WYX6"/>
<dbReference type="SMR" id="A0A0P0WYX6"/>
<dbReference type="InterPro" id="IPR018338">
    <property type="entry name" value="Carbonic_anhydrase_a-class_CS"/>
</dbReference>
<dbReference type="Proteomes" id="UP000059680">
    <property type="component" value="Chromosome 6"/>
</dbReference>
<reference evidence="9 10" key="2">
    <citation type="journal article" date="2013" name="Plant Cell Physiol.">
        <title>Rice Annotation Project Database (RAP-DB): an integrative and interactive database for rice genomics.</title>
        <authorList>
            <person name="Sakai H."/>
            <person name="Lee S.S."/>
            <person name="Tanaka T."/>
            <person name="Numa H."/>
            <person name="Kim J."/>
            <person name="Kawahara Y."/>
            <person name="Wakimoto H."/>
            <person name="Yang C.C."/>
            <person name="Iwamoto M."/>
            <person name="Abe T."/>
            <person name="Yamada Y."/>
            <person name="Muto A."/>
            <person name="Inokuchi H."/>
            <person name="Ikemura T."/>
            <person name="Matsumoto T."/>
            <person name="Sasaki T."/>
            <person name="Itoh T."/>
        </authorList>
    </citation>
    <scope>NUCLEOTIDE SEQUENCE [LARGE SCALE GENOMIC DNA]</scope>
    <source>
        <strain evidence="10">cv. Nipponbare</strain>
    </source>
</reference>
<evidence type="ECO:0000313" key="10">
    <source>
        <dbReference type="Proteomes" id="UP000059680"/>
    </source>
</evidence>
<feature type="compositionally biased region" description="Pro residues" evidence="7">
    <location>
        <begin position="137"/>
        <end position="147"/>
    </location>
</feature>
<comment type="cofactor">
    <cofactor evidence="1 6">
        <name>Zn(2+)</name>
        <dbReference type="ChEBI" id="CHEBI:29105"/>
    </cofactor>
</comment>
<proteinExistence type="inferred from homology"/>
<feature type="compositionally biased region" description="Gly residues" evidence="7">
    <location>
        <begin position="113"/>
        <end position="123"/>
    </location>
</feature>
<evidence type="ECO:0000256" key="6">
    <source>
        <dbReference type="RuleBase" id="RU367011"/>
    </source>
</evidence>
<dbReference type="EMBL" id="AP014962">
    <property type="protein sequence ID" value="BAS98575.1"/>
    <property type="molecule type" value="Genomic_DNA"/>
</dbReference>
<dbReference type="Gene3D" id="3.10.200.10">
    <property type="entry name" value="Alpha carbonic anhydrase"/>
    <property type="match status" value="1"/>
</dbReference>
<dbReference type="GO" id="GO:0008270">
    <property type="term" value="F:zinc ion binding"/>
    <property type="evidence" value="ECO:0007669"/>
    <property type="project" value="UniProtKB-UniRule"/>
</dbReference>
<dbReference type="InterPro" id="IPR036398">
    <property type="entry name" value="CA_dom_sf"/>
</dbReference>
<gene>
    <name evidence="9" type="ordered locus">Os06g0610100</name>
    <name evidence="9" type="ORF">OSNPB_060610100</name>
</gene>
<dbReference type="Gramene" id="Os06t0610100-00">
    <property type="protein sequence ID" value="Os06t0610100-00"/>
    <property type="gene ID" value="Os06g0610100"/>
</dbReference>
<dbReference type="Pfam" id="PF00194">
    <property type="entry name" value="Carb_anhydrase"/>
    <property type="match status" value="1"/>
</dbReference>
<comment type="similarity">
    <text evidence="6">Belongs to the alpha-carbonic anhydrase family.</text>
</comment>
<dbReference type="FunCoup" id="A0A0P0WYX6">
    <property type="interactions" value="11"/>
</dbReference>
<feature type="compositionally biased region" description="Basic residues" evidence="7">
    <location>
        <begin position="49"/>
        <end position="77"/>
    </location>
</feature>
<dbReference type="GO" id="GO:0016836">
    <property type="term" value="F:hydro-lyase activity"/>
    <property type="evidence" value="ECO:0000318"/>
    <property type="project" value="GO_Central"/>
</dbReference>